<dbReference type="KEGG" id="ahg:AHOG_26045"/>
<proteinExistence type="predicted"/>
<dbReference type="RefSeq" id="WP_093943695.1">
    <property type="nucleotide sequence ID" value="NZ_CP022521.1"/>
</dbReference>
<keyword evidence="2" id="KW-1185">Reference proteome</keyword>
<dbReference type="GO" id="GO:0006006">
    <property type="term" value="P:glucose metabolic process"/>
    <property type="evidence" value="ECO:0007669"/>
    <property type="project" value="TreeGrafter"/>
</dbReference>
<dbReference type="InterPro" id="IPR011013">
    <property type="entry name" value="Gal_mutarotase_sf_dom"/>
</dbReference>
<dbReference type="SUPFAM" id="SSF74650">
    <property type="entry name" value="Galactose mutarotase-like"/>
    <property type="match status" value="1"/>
</dbReference>
<sequence length="308" mass="33162">MSSTDQAVRPVTGEQYEIRHGTVRAVATEVGAGLREFEVDGIAYLHSFPTHQLPPFGAGTLLAPWPNRVADGRWTLDGEPQQLALTEPARHNAIHGLLRQASWEVVERQETRIELAAWVNAQAGWPVPLRVAVVYEVGADGLTITHTATNVGDRRSPFGVASHPFPRAGNTPTLDCTLTLPAATVLPVDERLLPTGPAEPVDGTDFDFRAGRLLRGVTLDTAFGGCMPDESGLVRHRLLGPDGSGVEVWAEPVFKWVQVFTPEDLGGNGPAVAIEAMTCPPDALNSGVDLIWLEPGESWRGSWGVRPV</sequence>
<dbReference type="EMBL" id="CP022521">
    <property type="protein sequence ID" value="ASO22814.1"/>
    <property type="molecule type" value="Genomic_DNA"/>
</dbReference>
<dbReference type="AlphaFoldDB" id="A0A221WAL8"/>
<dbReference type="GO" id="GO:0004034">
    <property type="term" value="F:aldose 1-epimerase activity"/>
    <property type="evidence" value="ECO:0007669"/>
    <property type="project" value="UniProtKB-EC"/>
</dbReference>
<name>A0A221WAL8_9PSEU</name>
<dbReference type="PANTHER" id="PTHR10091">
    <property type="entry name" value="ALDOSE-1-EPIMERASE"/>
    <property type="match status" value="1"/>
</dbReference>
<dbReference type="InterPro" id="IPR037480">
    <property type="entry name" value="YihR-like"/>
</dbReference>
<dbReference type="InterPro" id="IPR014718">
    <property type="entry name" value="GH-type_carb-bd"/>
</dbReference>
<dbReference type="OrthoDB" id="4739604at2"/>
<evidence type="ECO:0000313" key="2">
    <source>
        <dbReference type="Proteomes" id="UP000204221"/>
    </source>
</evidence>
<organism evidence="1 2">
    <name type="scientific">Actinoalloteichus hoggarensis</name>
    <dbReference type="NCBI Taxonomy" id="1470176"/>
    <lineage>
        <taxon>Bacteria</taxon>
        <taxon>Bacillati</taxon>
        <taxon>Actinomycetota</taxon>
        <taxon>Actinomycetes</taxon>
        <taxon>Pseudonocardiales</taxon>
        <taxon>Pseudonocardiaceae</taxon>
        <taxon>Actinoalloteichus</taxon>
    </lineage>
</organism>
<dbReference type="CDD" id="cd09022">
    <property type="entry name" value="Aldose_epim_Ec_YihR"/>
    <property type="match status" value="1"/>
</dbReference>
<dbReference type="InterPro" id="IPR008183">
    <property type="entry name" value="Aldose_1/G6P_1-epimerase"/>
</dbReference>
<reference evidence="1 2" key="1">
    <citation type="submission" date="2017-07" db="EMBL/GenBank/DDBJ databases">
        <title>Complete genome sequence of Actinoalloteichus hoggarensis DSM 45943, type strain of Actinoalloteichus hoggarensis.</title>
        <authorList>
            <person name="Ruckert C."/>
            <person name="Nouioui I."/>
            <person name="Willmese J."/>
            <person name="van Wezel G."/>
            <person name="Klenk H.-P."/>
            <person name="Kalinowski J."/>
            <person name="Zotchev S.B."/>
        </authorList>
    </citation>
    <scope>NUCLEOTIDE SEQUENCE [LARGE SCALE GENOMIC DNA]</scope>
    <source>
        <strain evidence="1 2">DSM 45943</strain>
    </source>
</reference>
<accession>A0A221WAL8</accession>
<gene>
    <name evidence="1" type="primary">galM</name>
    <name evidence="1" type="ORF">AHOG_26045</name>
</gene>
<keyword evidence="1" id="KW-0413">Isomerase</keyword>
<evidence type="ECO:0000313" key="1">
    <source>
        <dbReference type="EMBL" id="ASO22814.1"/>
    </source>
</evidence>
<dbReference type="Pfam" id="PF01263">
    <property type="entry name" value="Aldose_epim"/>
    <property type="match status" value="1"/>
</dbReference>
<dbReference type="EC" id="5.1.3.3" evidence="1"/>
<dbReference type="PANTHER" id="PTHR10091:SF0">
    <property type="entry name" value="GALACTOSE MUTAROTASE"/>
    <property type="match status" value="1"/>
</dbReference>
<dbReference type="Gene3D" id="2.70.98.10">
    <property type="match status" value="1"/>
</dbReference>
<dbReference type="GO" id="GO:0030246">
    <property type="term" value="F:carbohydrate binding"/>
    <property type="evidence" value="ECO:0007669"/>
    <property type="project" value="InterPro"/>
</dbReference>
<protein>
    <submittedName>
        <fullName evidence="1">Aldose 1-epimerase</fullName>
        <ecNumber evidence="1">5.1.3.3</ecNumber>
    </submittedName>
</protein>
<dbReference type="GO" id="GO:0033499">
    <property type="term" value="P:galactose catabolic process via UDP-galactose, Leloir pathway"/>
    <property type="evidence" value="ECO:0007669"/>
    <property type="project" value="TreeGrafter"/>
</dbReference>
<dbReference type="Proteomes" id="UP000204221">
    <property type="component" value="Chromosome"/>
</dbReference>